<dbReference type="GO" id="GO:0089702">
    <property type="term" value="F:undecaprenyl-phosphate glucose phosphotransferase activity"/>
    <property type="evidence" value="ECO:0007669"/>
    <property type="project" value="UniProtKB-EC"/>
</dbReference>
<keyword evidence="10" id="KW-1185">Reference proteome</keyword>
<feature type="transmembrane region" description="Helical" evidence="7">
    <location>
        <begin position="12"/>
        <end position="32"/>
    </location>
</feature>
<dbReference type="Pfam" id="PF13727">
    <property type="entry name" value="CoA_binding_3"/>
    <property type="match status" value="1"/>
</dbReference>
<dbReference type="PANTHER" id="PTHR30576:SF0">
    <property type="entry name" value="UNDECAPRENYL-PHOSPHATE N-ACETYLGALACTOSAMINYL 1-PHOSPHATE TRANSFERASE-RELATED"/>
    <property type="match status" value="1"/>
</dbReference>
<name>A0ABY4CME7_9BACL</name>
<keyword evidence="5 7" id="KW-1133">Transmembrane helix</keyword>
<comment type="similarity">
    <text evidence="2">Belongs to the bacterial sugar transferase family.</text>
</comment>
<accession>A0ABY4CME7</accession>
<dbReference type="InterPro" id="IPR017475">
    <property type="entry name" value="EPS_sugar_tfrase"/>
</dbReference>
<dbReference type="InterPro" id="IPR036291">
    <property type="entry name" value="NAD(P)-bd_dom_sf"/>
</dbReference>
<feature type="transmembrane region" description="Helical" evidence="7">
    <location>
        <begin position="286"/>
        <end position="307"/>
    </location>
</feature>
<dbReference type="RefSeq" id="WP_347438161.1">
    <property type="nucleotide sequence ID" value="NZ_CP089291.1"/>
</dbReference>
<dbReference type="Proteomes" id="UP000830167">
    <property type="component" value="Chromosome"/>
</dbReference>
<comment type="subcellular location">
    <subcellularLocation>
        <location evidence="1">Membrane</location>
        <topology evidence="1">Multi-pass membrane protein</topology>
    </subcellularLocation>
</comment>
<dbReference type="NCBIfam" id="TIGR03023">
    <property type="entry name" value="WcaJ_sugtrans"/>
    <property type="match status" value="1"/>
</dbReference>
<evidence type="ECO:0000256" key="4">
    <source>
        <dbReference type="ARBA" id="ARBA00022692"/>
    </source>
</evidence>
<dbReference type="SUPFAM" id="SSF51735">
    <property type="entry name" value="NAD(P)-binding Rossmann-fold domains"/>
    <property type="match status" value="1"/>
</dbReference>
<gene>
    <name evidence="9" type="ORF">LSG31_04235</name>
</gene>
<feature type="transmembrane region" description="Helical" evidence="7">
    <location>
        <begin position="109"/>
        <end position="131"/>
    </location>
</feature>
<dbReference type="Gene3D" id="3.40.50.720">
    <property type="entry name" value="NAD(P)-binding Rossmann-like Domain"/>
    <property type="match status" value="1"/>
</dbReference>
<evidence type="ECO:0000259" key="8">
    <source>
        <dbReference type="Pfam" id="PF02397"/>
    </source>
</evidence>
<dbReference type="EC" id="2.7.8.31" evidence="9"/>
<feature type="transmembrane region" description="Helical" evidence="7">
    <location>
        <begin position="82"/>
        <end position="103"/>
    </location>
</feature>
<evidence type="ECO:0000256" key="5">
    <source>
        <dbReference type="ARBA" id="ARBA00022989"/>
    </source>
</evidence>
<dbReference type="Pfam" id="PF02397">
    <property type="entry name" value="Bac_transf"/>
    <property type="match status" value="1"/>
</dbReference>
<feature type="domain" description="Bacterial sugar transferase" evidence="8">
    <location>
        <begin position="281"/>
        <end position="462"/>
    </location>
</feature>
<keyword evidence="4 7" id="KW-0812">Transmembrane</keyword>
<dbReference type="InterPro" id="IPR017473">
    <property type="entry name" value="Undecaprenyl-P_gluc_Ptfrase"/>
</dbReference>
<evidence type="ECO:0000313" key="9">
    <source>
        <dbReference type="EMBL" id="UOF91469.1"/>
    </source>
</evidence>
<proteinExistence type="inferred from homology"/>
<evidence type="ECO:0000256" key="3">
    <source>
        <dbReference type="ARBA" id="ARBA00022679"/>
    </source>
</evidence>
<dbReference type="PANTHER" id="PTHR30576">
    <property type="entry name" value="COLANIC BIOSYNTHESIS UDP-GLUCOSE LIPID CARRIER TRANSFERASE"/>
    <property type="match status" value="1"/>
</dbReference>
<evidence type="ECO:0000313" key="10">
    <source>
        <dbReference type="Proteomes" id="UP000830167"/>
    </source>
</evidence>
<sequence>MIRAYQKLLNRLFMVLDSLLITLSLFLAWYIRFHSGWFPFEGRLKAGSYFSVLIYIIPVFLFFNSAFGLYSSKRAKRFRAELLGIIKSLFFTGFFTIAGLFFIKQINYSRAVLLSCFILVFVLMSIERLVLRMVLRRIRAKGFNKKHILIIGAGELGQRFLQSLREHPEFGYEALGFLDDALLHAKNTEVDGVPILGTLDKYKSLIEKHHLDQVFIALPLSAHPRLAELIASSERMGIQTFIIPDYYGYLPAKPRIEDFGGIPLIDVRHVPLDDVINGIVKRTFDICVSSMILLLLLPLLLVIGIGIKLTSPGPIFFKQERVGKNRKTFSMYKFRSMRHAVSRASQRDKGWTTADDPRRTRFGSFLRATSLDELPQFYNVLKGDMSIIGPRPERPYFVDQFKDTVPKYMIKHRVRPGITGWAQINGWRGDTSIEERIKCDLFYIENWSFVFDLKIFFLTFIKGFVNRNAY</sequence>
<organism evidence="9 10">
    <name type="scientific">Fodinisporobacter ferrooxydans</name>
    <dbReference type="NCBI Taxonomy" id="2901836"/>
    <lineage>
        <taxon>Bacteria</taxon>
        <taxon>Bacillati</taxon>
        <taxon>Bacillota</taxon>
        <taxon>Bacilli</taxon>
        <taxon>Bacillales</taxon>
        <taxon>Alicyclobacillaceae</taxon>
        <taxon>Fodinisporobacter</taxon>
    </lineage>
</organism>
<dbReference type="InterPro" id="IPR003362">
    <property type="entry name" value="Bact_transf"/>
</dbReference>
<protein>
    <submittedName>
        <fullName evidence="9">Undecaprenyl-phosphate glucose phosphotransferase</fullName>
        <ecNumber evidence="9">2.7.8.31</ecNumber>
    </submittedName>
</protein>
<dbReference type="NCBIfam" id="TIGR03025">
    <property type="entry name" value="EPS_sugtrans"/>
    <property type="match status" value="1"/>
</dbReference>
<reference evidence="9" key="1">
    <citation type="submission" date="2021-12" db="EMBL/GenBank/DDBJ databases">
        <title>Alicyclobacillaceae gen. nov., sp. nov., isolated from chalcocite enrichment system.</title>
        <authorList>
            <person name="Jiang Z."/>
        </authorList>
    </citation>
    <scope>NUCLEOTIDE SEQUENCE</scope>
    <source>
        <strain evidence="9">MYW30-H2</strain>
    </source>
</reference>
<keyword evidence="6 7" id="KW-0472">Membrane</keyword>
<evidence type="ECO:0000256" key="7">
    <source>
        <dbReference type="SAM" id="Phobius"/>
    </source>
</evidence>
<evidence type="ECO:0000256" key="6">
    <source>
        <dbReference type="ARBA" id="ARBA00023136"/>
    </source>
</evidence>
<feature type="transmembrane region" description="Helical" evidence="7">
    <location>
        <begin position="52"/>
        <end position="70"/>
    </location>
</feature>
<dbReference type="EMBL" id="CP089291">
    <property type="protein sequence ID" value="UOF91469.1"/>
    <property type="molecule type" value="Genomic_DNA"/>
</dbReference>
<keyword evidence="3 9" id="KW-0808">Transferase</keyword>
<evidence type="ECO:0000256" key="1">
    <source>
        <dbReference type="ARBA" id="ARBA00004141"/>
    </source>
</evidence>
<evidence type="ECO:0000256" key="2">
    <source>
        <dbReference type="ARBA" id="ARBA00006464"/>
    </source>
</evidence>